<dbReference type="Pfam" id="PF22917">
    <property type="entry name" value="PRISE"/>
    <property type="match status" value="1"/>
</dbReference>
<keyword evidence="3" id="KW-1185">Reference proteome</keyword>
<gene>
    <name evidence="2" type="ORF">EJ06DRAFT_469557</name>
</gene>
<organism evidence="2 3">
    <name type="scientific">Trichodelitschia bisporula</name>
    <dbReference type="NCBI Taxonomy" id="703511"/>
    <lineage>
        <taxon>Eukaryota</taxon>
        <taxon>Fungi</taxon>
        <taxon>Dikarya</taxon>
        <taxon>Ascomycota</taxon>
        <taxon>Pezizomycotina</taxon>
        <taxon>Dothideomycetes</taxon>
        <taxon>Dothideomycetes incertae sedis</taxon>
        <taxon>Phaeotrichales</taxon>
        <taxon>Phaeotrichaceae</taxon>
        <taxon>Trichodelitschia</taxon>
    </lineage>
</organism>
<dbReference type="InterPro" id="IPR055222">
    <property type="entry name" value="PRISE-like_Rossmann-fold"/>
</dbReference>
<dbReference type="OrthoDB" id="1731983at2759"/>
<dbReference type="PANTHER" id="PTHR32487:SF8">
    <property type="entry name" value="NAD-DEPENDENT EPIMERASE_DEHYDRATASE DOMAIN-CONTAINING PROTEIN"/>
    <property type="match status" value="1"/>
</dbReference>
<feature type="domain" description="PRISE-like Rossmann-fold" evidence="1">
    <location>
        <begin position="6"/>
        <end position="394"/>
    </location>
</feature>
<dbReference type="PANTHER" id="PTHR32487">
    <property type="entry name" value="3-OXO-DELTA(4,5)-STEROID 5-BETA-REDUCTASE"/>
    <property type="match status" value="1"/>
</dbReference>
<protein>
    <recommendedName>
        <fullName evidence="1">PRISE-like Rossmann-fold domain-containing protein</fullName>
    </recommendedName>
</protein>
<sequence length="394" mass="44470">MVGKHALVFGASGISGWAITKEILQGYPSPDVFSKVTALTNRPLSKEASLWPDSEKLQLVSGVDLLTEKGLEGLEAELKERVKDVETVTHVYFFAYVMDEDPKKEIAINITLLERAVRSIEHLSPKLEFVVLPTGTKLYGVHLIRDFPFSNQLPLRETLPDIPEPHASQMFYYDQLRELKNLSEGKKWTWCEVVPDMIVGFVPNNNIYCLAQALALYLSLYRKLNGEGAEVPFPGTEDSWRILSNDSGQDIIARFSIFASLHPDKCGNGRRFNVADSNTPKSWAVKWPVICAFFGLKGVAPPPGGSGPQPIQYVADHFAEWQKLEKEYGLKTGRAGNGRSYNGFPYFIMTMFDFDRHMSLNAMHEAWGGEREETDVKGTWWTAFERFREAKIIP</sequence>
<accession>A0A6G1I883</accession>
<evidence type="ECO:0000259" key="1">
    <source>
        <dbReference type="Pfam" id="PF22917"/>
    </source>
</evidence>
<name>A0A6G1I883_9PEZI</name>
<reference evidence="2" key="1">
    <citation type="journal article" date="2020" name="Stud. Mycol.">
        <title>101 Dothideomycetes genomes: a test case for predicting lifestyles and emergence of pathogens.</title>
        <authorList>
            <person name="Haridas S."/>
            <person name="Albert R."/>
            <person name="Binder M."/>
            <person name="Bloem J."/>
            <person name="Labutti K."/>
            <person name="Salamov A."/>
            <person name="Andreopoulos B."/>
            <person name="Baker S."/>
            <person name="Barry K."/>
            <person name="Bills G."/>
            <person name="Bluhm B."/>
            <person name="Cannon C."/>
            <person name="Castanera R."/>
            <person name="Culley D."/>
            <person name="Daum C."/>
            <person name="Ezra D."/>
            <person name="Gonzalez J."/>
            <person name="Henrissat B."/>
            <person name="Kuo A."/>
            <person name="Liang C."/>
            <person name="Lipzen A."/>
            <person name="Lutzoni F."/>
            <person name="Magnuson J."/>
            <person name="Mondo S."/>
            <person name="Nolan M."/>
            <person name="Ohm R."/>
            <person name="Pangilinan J."/>
            <person name="Park H.-J."/>
            <person name="Ramirez L."/>
            <person name="Alfaro M."/>
            <person name="Sun H."/>
            <person name="Tritt A."/>
            <person name="Yoshinaga Y."/>
            <person name="Zwiers L.-H."/>
            <person name="Turgeon B."/>
            <person name="Goodwin S."/>
            <person name="Spatafora J."/>
            <person name="Crous P."/>
            <person name="Grigoriev I."/>
        </authorList>
    </citation>
    <scope>NUCLEOTIDE SEQUENCE</scope>
    <source>
        <strain evidence="2">CBS 262.69</strain>
    </source>
</reference>
<proteinExistence type="predicted"/>
<dbReference type="SUPFAM" id="SSF51735">
    <property type="entry name" value="NAD(P)-binding Rossmann-fold domains"/>
    <property type="match status" value="1"/>
</dbReference>
<dbReference type="CDD" id="cd08948">
    <property type="entry name" value="5beta-POR_like_SDR_a"/>
    <property type="match status" value="1"/>
</dbReference>
<dbReference type="Gene3D" id="3.40.50.720">
    <property type="entry name" value="NAD(P)-binding Rossmann-like Domain"/>
    <property type="match status" value="1"/>
</dbReference>
<evidence type="ECO:0000313" key="2">
    <source>
        <dbReference type="EMBL" id="KAF2404500.1"/>
    </source>
</evidence>
<dbReference type="AlphaFoldDB" id="A0A6G1I883"/>
<dbReference type="EMBL" id="ML996688">
    <property type="protein sequence ID" value="KAF2404500.1"/>
    <property type="molecule type" value="Genomic_DNA"/>
</dbReference>
<evidence type="ECO:0000313" key="3">
    <source>
        <dbReference type="Proteomes" id="UP000799640"/>
    </source>
</evidence>
<dbReference type="InterPro" id="IPR036291">
    <property type="entry name" value="NAD(P)-bd_dom_sf"/>
</dbReference>
<dbReference type="Proteomes" id="UP000799640">
    <property type="component" value="Unassembled WGS sequence"/>
</dbReference>